<evidence type="ECO:0000313" key="4">
    <source>
        <dbReference type="Proteomes" id="UP000666240"/>
    </source>
</evidence>
<dbReference type="Pfam" id="PF08450">
    <property type="entry name" value="SGL"/>
    <property type="match status" value="1"/>
</dbReference>
<name>A0A8J7R543_9HYPH</name>
<dbReference type="InterPro" id="IPR011042">
    <property type="entry name" value="6-blade_b-propeller_TolB-like"/>
</dbReference>
<proteinExistence type="predicted"/>
<reference evidence="3" key="1">
    <citation type="submission" date="2021-03" db="EMBL/GenBank/DDBJ databases">
        <title>Genome sequencing and assembly of Tianweitania sediminis.</title>
        <authorList>
            <person name="Chhetri G."/>
        </authorList>
    </citation>
    <scope>NUCLEOTIDE SEQUENCE</scope>
    <source>
        <strain evidence="3">Z8</strain>
    </source>
</reference>
<dbReference type="RefSeq" id="WP_209336017.1">
    <property type="nucleotide sequence ID" value="NZ_JAGIYY010000005.1"/>
</dbReference>
<accession>A0A8J7R543</accession>
<evidence type="ECO:0000259" key="2">
    <source>
        <dbReference type="Pfam" id="PF08450"/>
    </source>
</evidence>
<dbReference type="AlphaFoldDB" id="A0A8J7R543"/>
<dbReference type="InterPro" id="IPR051262">
    <property type="entry name" value="SMP-30/CGR1_Lactonase"/>
</dbReference>
<dbReference type="EMBL" id="JAGIYY010000005">
    <property type="protein sequence ID" value="MBP0439975.1"/>
    <property type="molecule type" value="Genomic_DNA"/>
</dbReference>
<comment type="caution">
    <text evidence="3">The sequence shown here is derived from an EMBL/GenBank/DDBJ whole genome shotgun (WGS) entry which is preliminary data.</text>
</comment>
<feature type="domain" description="SMP-30/Gluconolactonase/LRE-like region" evidence="2">
    <location>
        <begin position="60"/>
        <end position="242"/>
    </location>
</feature>
<evidence type="ECO:0000256" key="1">
    <source>
        <dbReference type="ARBA" id="ARBA00022801"/>
    </source>
</evidence>
<keyword evidence="4" id="KW-1185">Reference proteome</keyword>
<dbReference type="PANTHER" id="PTHR47572:SF4">
    <property type="entry name" value="LACTONASE DRP35"/>
    <property type="match status" value="1"/>
</dbReference>
<dbReference type="SUPFAM" id="SSF63829">
    <property type="entry name" value="Calcium-dependent phosphotriesterase"/>
    <property type="match status" value="1"/>
</dbReference>
<dbReference type="Pfam" id="PF20067">
    <property type="entry name" value="SSL_N"/>
    <property type="match status" value="1"/>
</dbReference>
<dbReference type="GO" id="GO:0016787">
    <property type="term" value="F:hydrolase activity"/>
    <property type="evidence" value="ECO:0007669"/>
    <property type="project" value="UniProtKB-KW"/>
</dbReference>
<dbReference type="InterPro" id="IPR013658">
    <property type="entry name" value="SGL"/>
</dbReference>
<dbReference type="Proteomes" id="UP000666240">
    <property type="component" value="Unassembled WGS sequence"/>
</dbReference>
<sequence length="324" mass="35140">MTADHFALSDTDFSFIGSGLKRPECVLAGASGALYASHADGGVVRIAPDGSQTLIGEVDGEPGRFKTNGFALRRDGSIVFANLGSEGGLWRIAPDGEMRPFLTEVDGVQLNAVNFVWQDHLDRLWFCVSTFRERNLPYDPLARDGIVGLVEGAEARILADGVAFTNECRLNAAGDALYVNQTFSRNTLRFEVFADGKLGNRSVFAEYAPGTYPDGMALDAEGGVWVISVVSNRIYRVTPDGRPTLLFEDCDPDHLAHVGRQYEQGVLKADLIYQPRSRKLANTSSLAFGGPDLRTAYLGCIAGDRIATFRSPVAGSVPSHWSWS</sequence>
<organism evidence="3 4">
    <name type="scientific">Tianweitania sediminis</name>
    <dbReference type="NCBI Taxonomy" id="1502156"/>
    <lineage>
        <taxon>Bacteria</taxon>
        <taxon>Pseudomonadati</taxon>
        <taxon>Pseudomonadota</taxon>
        <taxon>Alphaproteobacteria</taxon>
        <taxon>Hyphomicrobiales</taxon>
        <taxon>Phyllobacteriaceae</taxon>
        <taxon>Tianweitania</taxon>
    </lineage>
</organism>
<dbReference type="Gene3D" id="2.120.10.30">
    <property type="entry name" value="TolB, C-terminal domain"/>
    <property type="match status" value="1"/>
</dbReference>
<protein>
    <submittedName>
        <fullName evidence="3">SMP-30/gluconolactonase/LRE family protein</fullName>
    </submittedName>
</protein>
<dbReference type="PANTHER" id="PTHR47572">
    <property type="entry name" value="LIPOPROTEIN-RELATED"/>
    <property type="match status" value="1"/>
</dbReference>
<gene>
    <name evidence="3" type="ORF">J5Y06_15050</name>
</gene>
<keyword evidence="1" id="KW-0378">Hydrolase</keyword>
<evidence type="ECO:0000313" key="3">
    <source>
        <dbReference type="EMBL" id="MBP0439975.1"/>
    </source>
</evidence>